<organism evidence="2 3">
    <name type="scientific">Phrynocephalus forsythii</name>
    <dbReference type="NCBI Taxonomy" id="171643"/>
    <lineage>
        <taxon>Eukaryota</taxon>
        <taxon>Metazoa</taxon>
        <taxon>Chordata</taxon>
        <taxon>Craniata</taxon>
        <taxon>Vertebrata</taxon>
        <taxon>Euteleostomi</taxon>
        <taxon>Lepidosauria</taxon>
        <taxon>Squamata</taxon>
        <taxon>Bifurcata</taxon>
        <taxon>Unidentata</taxon>
        <taxon>Episquamata</taxon>
        <taxon>Toxicofera</taxon>
        <taxon>Iguania</taxon>
        <taxon>Acrodonta</taxon>
        <taxon>Agamidae</taxon>
        <taxon>Agaminae</taxon>
        <taxon>Phrynocephalus</taxon>
    </lineage>
</organism>
<feature type="region of interest" description="Disordered" evidence="1">
    <location>
        <begin position="64"/>
        <end position="94"/>
    </location>
</feature>
<dbReference type="Proteomes" id="UP001142489">
    <property type="component" value="Unassembled WGS sequence"/>
</dbReference>
<gene>
    <name evidence="2" type="ORF">JRQ81_010795</name>
</gene>
<dbReference type="OrthoDB" id="9050141at2759"/>
<protein>
    <submittedName>
        <fullName evidence="2">Uncharacterized protein</fullName>
    </submittedName>
</protein>
<dbReference type="EMBL" id="JAPFRF010000003">
    <property type="protein sequence ID" value="KAJ7338161.1"/>
    <property type="molecule type" value="Genomic_DNA"/>
</dbReference>
<feature type="non-terminal residue" evidence="2">
    <location>
        <position position="1"/>
    </location>
</feature>
<accession>A0A9Q0Y0C5</accession>
<comment type="caution">
    <text evidence="2">The sequence shown here is derived from an EMBL/GenBank/DDBJ whole genome shotgun (WGS) entry which is preliminary data.</text>
</comment>
<name>A0A9Q0Y0C5_9SAUR</name>
<evidence type="ECO:0000256" key="1">
    <source>
        <dbReference type="SAM" id="MobiDB-lite"/>
    </source>
</evidence>
<feature type="non-terminal residue" evidence="2">
    <location>
        <position position="131"/>
    </location>
</feature>
<reference evidence="2" key="1">
    <citation type="journal article" date="2023" name="DNA Res.">
        <title>Chromosome-level genome assembly of Phrynocephalus forsythii using third-generation DNA sequencing and Hi-C analysis.</title>
        <authorList>
            <person name="Qi Y."/>
            <person name="Zhao W."/>
            <person name="Zhao Y."/>
            <person name="Niu C."/>
            <person name="Cao S."/>
            <person name="Zhang Y."/>
        </authorList>
    </citation>
    <scope>NUCLEOTIDE SEQUENCE</scope>
    <source>
        <tissue evidence="2">Muscle</tissue>
    </source>
</reference>
<keyword evidence="3" id="KW-1185">Reference proteome</keyword>
<feature type="compositionally biased region" description="Low complexity" evidence="1">
    <location>
        <begin position="81"/>
        <end position="91"/>
    </location>
</feature>
<dbReference type="AlphaFoldDB" id="A0A9Q0Y0C5"/>
<proteinExistence type="predicted"/>
<sequence>SRALADRLLTGVDTRLSPLRREKVYQMACLCDPHVKGSLAGSVVDLNAWKSELCRQVHRAAARQGQAFPRAQGSHREAEEGSSQGSSFSSGVYTQRPGTLPATYLASALAMAVSSSVEARQEEEPDPARTM</sequence>
<evidence type="ECO:0000313" key="3">
    <source>
        <dbReference type="Proteomes" id="UP001142489"/>
    </source>
</evidence>
<evidence type="ECO:0000313" key="2">
    <source>
        <dbReference type="EMBL" id="KAJ7338161.1"/>
    </source>
</evidence>